<comment type="caution">
    <text evidence="2">The sequence shown here is derived from an EMBL/GenBank/DDBJ whole genome shotgun (WGS) entry which is preliminary data.</text>
</comment>
<reference evidence="2 3" key="1">
    <citation type="submission" date="2019-08" db="EMBL/GenBank/DDBJ databases">
        <title>Draft genome analysis of Rheinheimera tangshanensis isolated from the roots of fresh rice plants (Oryza sativa).</title>
        <authorList>
            <person name="Yu Q."/>
            <person name="Qi Y."/>
            <person name="Zhang H."/>
            <person name="Pu J."/>
        </authorList>
    </citation>
    <scope>NUCLEOTIDE SEQUENCE [LARGE SCALE GENOMIC DNA]</scope>
    <source>
        <strain evidence="2 3">JA3-B52</strain>
    </source>
</reference>
<dbReference type="Proteomes" id="UP000321814">
    <property type="component" value="Unassembled WGS sequence"/>
</dbReference>
<evidence type="ECO:0000313" key="3">
    <source>
        <dbReference type="Proteomes" id="UP000321814"/>
    </source>
</evidence>
<keyword evidence="1" id="KW-0472">Membrane</keyword>
<dbReference type="RefSeq" id="WP_185148661.1">
    <property type="nucleotide sequence ID" value="NZ_BAAAGC010000005.1"/>
</dbReference>
<gene>
    <name evidence="2" type="ORF">FU839_17940</name>
</gene>
<evidence type="ECO:0000256" key="1">
    <source>
        <dbReference type="SAM" id="Phobius"/>
    </source>
</evidence>
<keyword evidence="3" id="KW-1185">Reference proteome</keyword>
<organism evidence="2 3">
    <name type="scientific">Rheinheimera tangshanensis</name>
    <dbReference type="NCBI Taxonomy" id="400153"/>
    <lineage>
        <taxon>Bacteria</taxon>
        <taxon>Pseudomonadati</taxon>
        <taxon>Pseudomonadota</taxon>
        <taxon>Gammaproteobacteria</taxon>
        <taxon>Chromatiales</taxon>
        <taxon>Chromatiaceae</taxon>
        <taxon>Rheinheimera</taxon>
    </lineage>
</organism>
<feature type="transmembrane region" description="Helical" evidence="1">
    <location>
        <begin position="6"/>
        <end position="24"/>
    </location>
</feature>
<keyword evidence="1" id="KW-0812">Transmembrane</keyword>
<sequence length="103" mass="12236">MEDSIELMFIMLVALCLYVLALHFEHKKQLFMLQAKLDLLLNQQGLKFDWLEQLPEKLRQQLLQVKEREGIWLIRQETGLDVMDAKALLDQYKQQHSDHTKAT</sequence>
<dbReference type="AlphaFoldDB" id="A0A5C8LPY2"/>
<accession>A0A5C8LPY2</accession>
<evidence type="ECO:0000313" key="2">
    <source>
        <dbReference type="EMBL" id="TXK77808.1"/>
    </source>
</evidence>
<keyword evidence="1" id="KW-1133">Transmembrane helix</keyword>
<proteinExistence type="predicted"/>
<name>A0A5C8LPY2_9GAMM</name>
<dbReference type="EMBL" id="VRLR01000017">
    <property type="protein sequence ID" value="TXK77808.1"/>
    <property type="molecule type" value="Genomic_DNA"/>
</dbReference>
<protein>
    <submittedName>
        <fullName evidence="2">Uncharacterized protein</fullName>
    </submittedName>
</protein>